<evidence type="ECO:0000313" key="2">
    <source>
        <dbReference type="EMBL" id="GJT37367.1"/>
    </source>
</evidence>
<dbReference type="EMBL" id="BQNB010015218">
    <property type="protein sequence ID" value="GJT37367.1"/>
    <property type="molecule type" value="Genomic_DNA"/>
</dbReference>
<evidence type="ECO:0000256" key="1">
    <source>
        <dbReference type="SAM" id="MobiDB-lite"/>
    </source>
</evidence>
<evidence type="ECO:0000313" key="3">
    <source>
        <dbReference type="Proteomes" id="UP001151760"/>
    </source>
</evidence>
<feature type="region of interest" description="Disordered" evidence="1">
    <location>
        <begin position="230"/>
        <end position="267"/>
    </location>
</feature>
<reference evidence="2" key="2">
    <citation type="submission" date="2022-01" db="EMBL/GenBank/DDBJ databases">
        <authorList>
            <person name="Yamashiro T."/>
            <person name="Shiraishi A."/>
            <person name="Satake H."/>
            <person name="Nakayama K."/>
        </authorList>
    </citation>
    <scope>NUCLEOTIDE SEQUENCE</scope>
</reference>
<gene>
    <name evidence="2" type="ORF">Tco_0937232</name>
</gene>
<comment type="caution">
    <text evidence="2">The sequence shown here is derived from an EMBL/GenBank/DDBJ whole genome shotgun (WGS) entry which is preliminary data.</text>
</comment>
<name>A0ABQ5DGB1_9ASTR</name>
<sequence>MKGLKALQSHFTSLLDDLKDIGGIPTFKRTFSQDMDLLEKHLTNEILHEIDYKTVLRKLRIMFENTLHLKECLQNYTALETYSVKDSIIEDLKGTRIEHGFKWAFMSLFGQDDDTFTSTMFLNVDQLQKQLDKDDFQEAGSMAAFWVINRHGTKSEVQDKSNMSENDTEANDAYIRPIYDKELMAEVQLTTECNIFAIGQKHTEQPEFNNEGGVDQYTEKCQEVNSRANIQSHKTRNNNKPVEHKSHIRKPGRQIFTGHRFSPNKSSAVYEKTSPRSCLRWKTTSRIFKSVGLRWIPTGKLFDSCMANVDCEPPHGSNVDISKIHECKQTQDLSADTSINI</sequence>
<dbReference type="Proteomes" id="UP001151760">
    <property type="component" value="Unassembled WGS sequence"/>
</dbReference>
<proteinExistence type="predicted"/>
<protein>
    <submittedName>
        <fullName evidence="2">Uncharacterized protein</fullName>
    </submittedName>
</protein>
<accession>A0ABQ5DGB1</accession>
<organism evidence="2 3">
    <name type="scientific">Tanacetum coccineum</name>
    <dbReference type="NCBI Taxonomy" id="301880"/>
    <lineage>
        <taxon>Eukaryota</taxon>
        <taxon>Viridiplantae</taxon>
        <taxon>Streptophyta</taxon>
        <taxon>Embryophyta</taxon>
        <taxon>Tracheophyta</taxon>
        <taxon>Spermatophyta</taxon>
        <taxon>Magnoliopsida</taxon>
        <taxon>eudicotyledons</taxon>
        <taxon>Gunneridae</taxon>
        <taxon>Pentapetalae</taxon>
        <taxon>asterids</taxon>
        <taxon>campanulids</taxon>
        <taxon>Asterales</taxon>
        <taxon>Asteraceae</taxon>
        <taxon>Asteroideae</taxon>
        <taxon>Anthemideae</taxon>
        <taxon>Anthemidinae</taxon>
        <taxon>Tanacetum</taxon>
    </lineage>
</organism>
<keyword evidence="3" id="KW-1185">Reference proteome</keyword>
<reference evidence="2" key="1">
    <citation type="journal article" date="2022" name="Int. J. Mol. Sci.">
        <title>Draft Genome of Tanacetum Coccineum: Genomic Comparison of Closely Related Tanacetum-Family Plants.</title>
        <authorList>
            <person name="Yamashiro T."/>
            <person name="Shiraishi A."/>
            <person name="Nakayama K."/>
            <person name="Satake H."/>
        </authorList>
    </citation>
    <scope>NUCLEOTIDE SEQUENCE</scope>
</reference>